<feature type="chain" id="PRO_5030099642" description="Lipoprotein" evidence="1">
    <location>
        <begin position="25"/>
        <end position="84"/>
    </location>
</feature>
<evidence type="ECO:0008006" key="4">
    <source>
        <dbReference type="Google" id="ProtNLM"/>
    </source>
</evidence>
<protein>
    <recommendedName>
        <fullName evidence="4">Lipoprotein</fullName>
    </recommendedName>
</protein>
<comment type="caution">
    <text evidence="2">The sequence shown here is derived from an EMBL/GenBank/DDBJ whole genome shotgun (WGS) entry which is preliminary data.</text>
</comment>
<dbReference type="EMBL" id="SORO01000001">
    <property type="protein sequence ID" value="TDY73096.1"/>
    <property type="molecule type" value="Genomic_DNA"/>
</dbReference>
<evidence type="ECO:0000313" key="3">
    <source>
        <dbReference type="Proteomes" id="UP000294684"/>
    </source>
</evidence>
<evidence type="ECO:0000313" key="2">
    <source>
        <dbReference type="EMBL" id="TDY73096.1"/>
    </source>
</evidence>
<feature type="signal peptide" evidence="1">
    <location>
        <begin position="1"/>
        <end position="24"/>
    </location>
</feature>
<dbReference type="RefSeq" id="WP_004785540.1">
    <property type="nucleotide sequence ID" value="NZ_RQFV01000011.1"/>
</dbReference>
<dbReference type="STRING" id="1193051.LEP1GSC017_1887"/>
<evidence type="ECO:0000256" key="1">
    <source>
        <dbReference type="SAM" id="SignalP"/>
    </source>
</evidence>
<sequence>MNYKSGILLGAAIAGLTFTSCMSAKTQMAEKAEGECHGINACKGQGDCGGKGHTCAGKNSCKGQGWKGTSEKECAEKGGKFVKT</sequence>
<accession>A0A4R8N1G9</accession>
<dbReference type="GeneID" id="79827414"/>
<gene>
    <name evidence="2" type="ORF">CLV96_2117</name>
</gene>
<proteinExistence type="predicted"/>
<dbReference type="AlphaFoldDB" id="A0A4R8N1G9"/>
<name>A0A4R8N1G9_LEPME</name>
<dbReference type="Proteomes" id="UP000294684">
    <property type="component" value="Unassembled WGS sequence"/>
</dbReference>
<organism evidence="2 3">
    <name type="scientific">Leptospira meyeri</name>
    <dbReference type="NCBI Taxonomy" id="29508"/>
    <lineage>
        <taxon>Bacteria</taxon>
        <taxon>Pseudomonadati</taxon>
        <taxon>Spirochaetota</taxon>
        <taxon>Spirochaetia</taxon>
        <taxon>Leptospirales</taxon>
        <taxon>Leptospiraceae</taxon>
        <taxon>Leptospira</taxon>
    </lineage>
</organism>
<reference evidence="2 3" key="1">
    <citation type="submission" date="2019-03" db="EMBL/GenBank/DDBJ databases">
        <title>Genomic Encyclopedia of Archaeal and Bacterial Type Strains, Phase II (KMG-II): from individual species to whole genera.</title>
        <authorList>
            <person name="Goeker M."/>
        </authorList>
    </citation>
    <scope>NUCLEOTIDE SEQUENCE [LARGE SCALE GENOMIC DNA]</scope>
    <source>
        <strain evidence="2 3">DSM 21537</strain>
    </source>
</reference>
<keyword evidence="3" id="KW-1185">Reference proteome</keyword>
<dbReference type="PROSITE" id="PS51257">
    <property type="entry name" value="PROKAR_LIPOPROTEIN"/>
    <property type="match status" value="1"/>
</dbReference>
<dbReference type="OrthoDB" id="333720at2"/>
<keyword evidence="1" id="KW-0732">Signal</keyword>